<proteinExistence type="predicted"/>
<reference evidence="2 3" key="1">
    <citation type="submission" date="2006-10" db="EMBL/GenBank/DDBJ databases">
        <title>The Genome Sequence of Batrachochytrium dendrobatidis JEL423.</title>
        <authorList>
            <consortium name="The Broad Institute Genome Sequencing Platform"/>
            <person name="Birren B."/>
            <person name="Lander E."/>
            <person name="Galagan J."/>
            <person name="Cuomo C."/>
            <person name="Devon K."/>
            <person name="Jaffe D."/>
            <person name="Butler J."/>
            <person name="Alvarez P."/>
            <person name="Gnerre S."/>
            <person name="Grabherr M."/>
            <person name="Kleber M."/>
            <person name="Mauceli E."/>
            <person name="Brockman W."/>
            <person name="Young S."/>
            <person name="LaButti K."/>
            <person name="Sykes S."/>
            <person name="DeCaprio D."/>
            <person name="Crawford M."/>
            <person name="Koehrsen M."/>
            <person name="Engels R."/>
            <person name="Montgomery P."/>
            <person name="Pearson M."/>
            <person name="Howarth C."/>
            <person name="Larson L."/>
            <person name="White J."/>
            <person name="O'Leary S."/>
            <person name="Kodira C."/>
            <person name="Zeng Q."/>
            <person name="Yandava C."/>
            <person name="Alvarado L."/>
            <person name="Longcore J."/>
            <person name="James T."/>
        </authorList>
    </citation>
    <scope>NUCLEOTIDE SEQUENCE [LARGE SCALE GENOMIC DNA]</scope>
    <source>
        <strain evidence="2 3">JEL423</strain>
    </source>
</reference>
<sequence>MQSLVADYGSSDEDSEASNTCKLTLKTESFSKPLSAKHESVAQPSRKKTRVKVDHSFFSVHSGDVESSSDQDNQHDDTLNSPSNLSRMDPKPSGLKSLFAMLPAPKKSSMTSPHTVGSNTANSMPSPRMLGQASGDGLQPGLMISQPISRISKITSTASKNIPVSHTKSSTASKSTLEKETEVKVKKQADDIDPDCFFNPGIEDSDRSSNANLSTFVAPLVSSSMSLNYTDSSESPVVGDYEAYAAQFSGYTSQKPNVLPPEDIQDQSQNVDKNGLPFGIDESVLLKLGHRVKKDGAVEIKEIHHADQMGNMHAMHLERNASLQGLPENASFSF</sequence>
<feature type="region of interest" description="Disordered" evidence="1">
    <location>
        <begin position="1"/>
        <end position="20"/>
    </location>
</feature>
<feature type="region of interest" description="Disordered" evidence="1">
    <location>
        <begin position="28"/>
        <end position="97"/>
    </location>
</feature>
<evidence type="ECO:0000313" key="2">
    <source>
        <dbReference type="EMBL" id="OAJ36882.1"/>
    </source>
</evidence>
<name>A0A177WAY4_BATDL</name>
<dbReference type="EMBL" id="DS022300">
    <property type="protein sequence ID" value="OAJ36882.1"/>
    <property type="molecule type" value="Genomic_DNA"/>
</dbReference>
<dbReference type="VEuPathDB" id="FungiDB:BDEG_20992"/>
<feature type="region of interest" description="Disordered" evidence="1">
    <location>
        <begin position="160"/>
        <end position="179"/>
    </location>
</feature>
<organism evidence="2 3">
    <name type="scientific">Batrachochytrium dendrobatidis (strain JEL423)</name>
    <dbReference type="NCBI Taxonomy" id="403673"/>
    <lineage>
        <taxon>Eukaryota</taxon>
        <taxon>Fungi</taxon>
        <taxon>Fungi incertae sedis</taxon>
        <taxon>Chytridiomycota</taxon>
        <taxon>Chytridiomycota incertae sedis</taxon>
        <taxon>Chytridiomycetes</taxon>
        <taxon>Rhizophydiales</taxon>
        <taxon>Rhizophydiales incertae sedis</taxon>
        <taxon>Batrachochytrium</taxon>
    </lineage>
</organism>
<gene>
    <name evidence="2" type="ORF">BDEG_20992</name>
</gene>
<protein>
    <submittedName>
        <fullName evidence="2">Uncharacterized protein</fullName>
    </submittedName>
</protein>
<dbReference type="AlphaFoldDB" id="A0A177WAY4"/>
<accession>A0A177WAY4</accession>
<evidence type="ECO:0000256" key="1">
    <source>
        <dbReference type="SAM" id="MobiDB-lite"/>
    </source>
</evidence>
<reference evidence="2 3" key="2">
    <citation type="submission" date="2016-05" db="EMBL/GenBank/DDBJ databases">
        <title>Lineage-specific infection strategies underlie the spectrum of fungal disease in amphibians.</title>
        <authorList>
            <person name="Cuomo C.A."/>
            <person name="Farrer R.A."/>
            <person name="James T."/>
            <person name="Longcore J."/>
            <person name="Birren B."/>
        </authorList>
    </citation>
    <scope>NUCLEOTIDE SEQUENCE [LARGE SCALE GENOMIC DNA]</scope>
    <source>
        <strain evidence="2 3">JEL423</strain>
    </source>
</reference>
<evidence type="ECO:0000313" key="3">
    <source>
        <dbReference type="Proteomes" id="UP000077115"/>
    </source>
</evidence>
<dbReference type="STRING" id="403673.A0A177WAY4"/>
<dbReference type="Proteomes" id="UP000077115">
    <property type="component" value="Unassembled WGS sequence"/>
</dbReference>